<dbReference type="GO" id="GO:0000281">
    <property type="term" value="P:mitotic cytokinesis"/>
    <property type="evidence" value="ECO:0007669"/>
    <property type="project" value="TreeGrafter"/>
</dbReference>
<feature type="compositionally biased region" description="Polar residues" evidence="1">
    <location>
        <begin position="620"/>
        <end position="629"/>
    </location>
</feature>
<reference evidence="3" key="1">
    <citation type="journal article" date="2020" name="BMC">
        <title>Leishmania infection induces a limited differential gene expression in the sand fly midgut.</title>
        <authorList>
            <person name="Coutinho-Abreu I.V."/>
            <person name="Serafim T.D."/>
            <person name="Meneses C."/>
            <person name="Kamhawi S."/>
            <person name="Oliveira F."/>
            <person name="Valenzuela J.G."/>
        </authorList>
    </citation>
    <scope>NUCLEOTIDE SEQUENCE</scope>
    <source>
        <strain evidence="3">Jacobina</strain>
        <tissue evidence="3">Midgut</tissue>
    </source>
</reference>
<feature type="compositionally biased region" description="Acidic residues" evidence="1">
    <location>
        <begin position="772"/>
        <end position="790"/>
    </location>
</feature>
<feature type="compositionally biased region" description="Polar residues" evidence="1">
    <location>
        <begin position="805"/>
        <end position="815"/>
    </location>
</feature>
<accession>A0A7G3A7R3</accession>
<feature type="domain" description="Anillin homology" evidence="2">
    <location>
        <begin position="1032"/>
        <end position="1179"/>
    </location>
</feature>
<dbReference type="Gene3D" id="2.30.29.30">
    <property type="entry name" value="Pleckstrin-homology domain (PH domain)/Phosphotyrosine-binding domain (PTB)"/>
    <property type="match status" value="2"/>
</dbReference>
<feature type="region of interest" description="Disordered" evidence="1">
    <location>
        <begin position="108"/>
        <end position="129"/>
    </location>
</feature>
<protein>
    <submittedName>
        <fullName evidence="3">Putative actin-binding protein anillin isoform x1</fullName>
    </submittedName>
</protein>
<feature type="compositionally biased region" description="Polar residues" evidence="1">
    <location>
        <begin position="540"/>
        <end position="558"/>
    </location>
</feature>
<feature type="compositionally biased region" description="Basic and acidic residues" evidence="1">
    <location>
        <begin position="579"/>
        <end position="595"/>
    </location>
</feature>
<evidence type="ECO:0000256" key="1">
    <source>
        <dbReference type="SAM" id="MobiDB-lite"/>
    </source>
</evidence>
<name>A0A7G3A7R3_LUTLO</name>
<feature type="compositionally biased region" description="Basic and acidic residues" evidence="1">
    <location>
        <begin position="717"/>
        <end position="733"/>
    </location>
</feature>
<feature type="compositionally biased region" description="Acidic residues" evidence="1">
    <location>
        <begin position="634"/>
        <end position="652"/>
    </location>
</feature>
<dbReference type="VEuPathDB" id="VectorBase:LLONM1_010271"/>
<feature type="compositionally biased region" description="Polar residues" evidence="1">
    <location>
        <begin position="840"/>
        <end position="851"/>
    </location>
</feature>
<dbReference type="GO" id="GO:0005826">
    <property type="term" value="C:actomyosin contractile ring"/>
    <property type="evidence" value="ECO:0007669"/>
    <property type="project" value="TreeGrafter"/>
</dbReference>
<dbReference type="VEuPathDB" id="VectorBase:LLONM1_006470"/>
<dbReference type="SUPFAM" id="SSF50729">
    <property type="entry name" value="PH domain-like"/>
    <property type="match status" value="2"/>
</dbReference>
<feature type="region of interest" description="Disordered" evidence="1">
    <location>
        <begin position="539"/>
        <end position="659"/>
    </location>
</feature>
<feature type="compositionally biased region" description="Polar residues" evidence="1">
    <location>
        <begin position="34"/>
        <end position="43"/>
    </location>
</feature>
<dbReference type="PANTHER" id="PTHR21538:SF23">
    <property type="entry name" value="ANILLIN"/>
    <property type="match status" value="1"/>
</dbReference>
<feature type="compositionally biased region" description="Pro residues" evidence="1">
    <location>
        <begin position="559"/>
        <end position="569"/>
    </location>
</feature>
<sequence length="1334" mass="146428">MDPFTQRILDRAEQRSKHLGISNPTTKVPLGENSAETSLSSLGGSIKSPPVRKSIPVERKGSDGKNVLTYSANTSGGSDGDKFDNISVEINITTDTNVGNSAETSLSSLGGSIKSPPVRKSIPVERKGSDGKNVLTYSANTSGGSDGDKFDNISVEINITTDTNVGVKCDVMAVDVDKDGNILKSNELLNESTTSVIRDASKSRLQRLGALYSDEQSISSPIHRTEGNFHERMSSVAAEPARPRNRLGKLAALAESINRWEDEKQPPQAVGVQKENVPEVMKQTGAVPKRPQVVDTLPKEGTAKKTPTKQLKWDKSVMDALESQGFKRRESTKNLIYEYRETENRERENVLNETNKSSSLKKSKAAAEGNPSGSYVATIEANRNTEVKDSPKKLNVTRGLVTGRAAFFEASGAIPRTQKVTTKDPAEMSLKERMALFERNKGAAPVPKQLGATSAAAATATAAAAAQQAKPEEKQQQPQRPGIGTYNQVSKAETKATGGGIKNTVAALMSSGATISESAISQEVKRQRQQEMELLLNRFHQPQKSDSENEGVSMTDNNPPQPPPPPPMPSTSFGSGGKRRSDGENDHDVTPEEAKRPKKHGNRKSDRLYPSLSDLDSTESEQNCTTASVSDAAICEEDDNAMDSEETEEEDGSSLFDGSISRAVMNSIQMELLLNRFHQPQKSDSENEGVSMTDNNPPQPPPPPPMPSTSFGSGGKRRSDGENDHDVTPEEAKRPKKHGNRKSDRLYPSLSDLDSTESEQNCTTASVSDAAICEEDDNAMDSEETEEEDGSSLFDGSISRAVMNSIRSAETSRIFSETKDVVSSDDDEMDEYLNAALEISSGSSRRNTPKSGGTPRKGSVSSNSFSYKKNSPGKHLRFETPQTPKKSPRKQVNDDEGVVTLVHTVSIYRKQQTTKPSPSKVVRRVEVEESETETSAGEGSESSHTESQEMHKVQEKISRLQDEVRKQQQIIAQTSQVVNLCAATIEFSGSTEAVEGERHLLVATHRRQAALHEIQRLQVERTLRPRGSPQDKGRLTVNEITLPLTKDYIRKLAANTISGHHLVCLLKYNETVLATKTVLTLPGLMAVKFTDVLQMNDVYADFKVTLEIYGMVAERDILPHEIKYHIATRKQGGKMLTPKGRKAESRLVMPPTQSPAGPSAVRSPSLVQLGFVIFALKDTQRTAWTLNGTCKDSPLNGTVQMKVSCQLAVSVNHWGFLTMFDDVSGLGNWYRRWCRLHGHTLSYWTYPDDEKKKDTQRTAWTLNGTCKDSPLNGHSADEGFMPIGRLSESLGLLTMFDDVSGLGNWYRRWCRLHGHTLSYWTYPDDEKKKKKVLT</sequence>
<evidence type="ECO:0000313" key="3">
    <source>
        <dbReference type="EMBL" id="MBC1169052.1"/>
    </source>
</evidence>
<dbReference type="GO" id="GO:0000915">
    <property type="term" value="P:actomyosin contractile ring assembly"/>
    <property type="evidence" value="ECO:0007669"/>
    <property type="project" value="TreeGrafter"/>
</dbReference>
<feature type="region of interest" description="Disordered" evidence="1">
    <location>
        <begin position="910"/>
        <end position="960"/>
    </location>
</feature>
<feature type="region of interest" description="Disordered" evidence="1">
    <location>
        <begin position="1"/>
        <end position="83"/>
    </location>
</feature>
<dbReference type="Pfam" id="PF08174">
    <property type="entry name" value="Anillin"/>
    <property type="match status" value="1"/>
</dbReference>
<feature type="compositionally biased region" description="Basic and acidic residues" evidence="1">
    <location>
        <begin position="941"/>
        <end position="960"/>
    </location>
</feature>
<feature type="compositionally biased region" description="Polar residues" evidence="1">
    <location>
        <begin position="678"/>
        <end position="696"/>
    </location>
</feature>
<dbReference type="InterPro" id="IPR012966">
    <property type="entry name" value="AHD"/>
</dbReference>
<feature type="compositionally biased region" description="Pro residues" evidence="1">
    <location>
        <begin position="697"/>
        <end position="707"/>
    </location>
</feature>
<feature type="region of interest" description="Disordered" evidence="1">
    <location>
        <begin position="1142"/>
        <end position="1161"/>
    </location>
</feature>
<dbReference type="PANTHER" id="PTHR21538">
    <property type="entry name" value="ANILLIN/RHOTEKIN RTKN"/>
    <property type="match status" value="1"/>
</dbReference>
<dbReference type="GO" id="GO:0031106">
    <property type="term" value="P:septin ring organization"/>
    <property type="evidence" value="ECO:0007669"/>
    <property type="project" value="TreeGrafter"/>
</dbReference>
<feature type="compositionally biased region" description="Polar residues" evidence="1">
    <location>
        <begin position="859"/>
        <end position="869"/>
    </location>
</feature>
<proteinExistence type="predicted"/>
<feature type="compositionally biased region" description="Polar residues" evidence="1">
    <location>
        <begin position="758"/>
        <end position="767"/>
    </location>
</feature>
<feature type="region of interest" description="Disordered" evidence="1">
    <location>
        <begin position="674"/>
        <end position="896"/>
    </location>
</feature>
<feature type="region of interest" description="Disordered" evidence="1">
    <location>
        <begin position="463"/>
        <end position="489"/>
    </location>
</feature>
<organism evidence="3">
    <name type="scientific">Lutzomyia longipalpis</name>
    <name type="common">Sand fly</name>
    <dbReference type="NCBI Taxonomy" id="7200"/>
    <lineage>
        <taxon>Eukaryota</taxon>
        <taxon>Metazoa</taxon>
        <taxon>Ecdysozoa</taxon>
        <taxon>Arthropoda</taxon>
        <taxon>Hexapoda</taxon>
        <taxon>Insecta</taxon>
        <taxon>Pterygota</taxon>
        <taxon>Neoptera</taxon>
        <taxon>Endopterygota</taxon>
        <taxon>Diptera</taxon>
        <taxon>Nematocera</taxon>
        <taxon>Psychodoidea</taxon>
        <taxon>Psychodidae</taxon>
        <taxon>Lutzomyia</taxon>
        <taxon>Lutzomyia</taxon>
    </lineage>
</organism>
<dbReference type="EMBL" id="GITU01000349">
    <property type="protein sequence ID" value="MBC1169052.1"/>
    <property type="molecule type" value="Transcribed_RNA"/>
</dbReference>
<feature type="region of interest" description="Disordered" evidence="1">
    <location>
        <begin position="343"/>
        <end position="371"/>
    </location>
</feature>
<dbReference type="InterPro" id="IPR011993">
    <property type="entry name" value="PH-like_dom_sf"/>
</dbReference>
<evidence type="ECO:0000259" key="2">
    <source>
        <dbReference type="Pfam" id="PF08174"/>
    </source>
</evidence>
<dbReference type="InterPro" id="IPR051364">
    <property type="entry name" value="Cytokinesis/Rho-signaling"/>
</dbReference>